<dbReference type="Gene3D" id="2.40.70.10">
    <property type="entry name" value="Acid Proteases"/>
    <property type="match status" value="1"/>
</dbReference>
<dbReference type="InterPro" id="IPR041577">
    <property type="entry name" value="RT_RNaseH_2"/>
</dbReference>
<organism evidence="11 12">
    <name type="scientific">Rhynchospora pubera</name>
    <dbReference type="NCBI Taxonomy" id="906938"/>
    <lineage>
        <taxon>Eukaryota</taxon>
        <taxon>Viridiplantae</taxon>
        <taxon>Streptophyta</taxon>
        <taxon>Embryophyta</taxon>
        <taxon>Tracheophyta</taxon>
        <taxon>Spermatophyta</taxon>
        <taxon>Magnoliopsida</taxon>
        <taxon>Liliopsida</taxon>
        <taxon>Poales</taxon>
        <taxon>Cyperaceae</taxon>
        <taxon>Cyperoideae</taxon>
        <taxon>Rhynchosporeae</taxon>
        <taxon>Rhynchospora</taxon>
    </lineage>
</organism>
<dbReference type="InterPro" id="IPR000477">
    <property type="entry name" value="RT_dom"/>
</dbReference>
<dbReference type="PROSITE" id="PS50878">
    <property type="entry name" value="RT_POL"/>
    <property type="match status" value="1"/>
</dbReference>
<name>A0AAV8FGL9_9POAL</name>
<dbReference type="SUPFAM" id="SSF50630">
    <property type="entry name" value="Acid proteases"/>
    <property type="match status" value="1"/>
</dbReference>
<dbReference type="GO" id="GO:0006508">
    <property type="term" value="P:proteolysis"/>
    <property type="evidence" value="ECO:0007669"/>
    <property type="project" value="UniProtKB-KW"/>
</dbReference>
<proteinExistence type="predicted"/>
<evidence type="ECO:0000259" key="10">
    <source>
        <dbReference type="PROSITE" id="PS50878"/>
    </source>
</evidence>
<evidence type="ECO:0000256" key="9">
    <source>
        <dbReference type="SAM" id="MobiDB-lite"/>
    </source>
</evidence>
<dbReference type="Pfam" id="PF08284">
    <property type="entry name" value="RVP_2"/>
    <property type="match status" value="1"/>
</dbReference>
<dbReference type="CDD" id="cd01647">
    <property type="entry name" value="RT_LTR"/>
    <property type="match status" value="1"/>
</dbReference>
<evidence type="ECO:0000313" key="11">
    <source>
        <dbReference type="EMBL" id="KAJ4792403.1"/>
    </source>
</evidence>
<dbReference type="InterPro" id="IPR043128">
    <property type="entry name" value="Rev_trsase/Diguanyl_cyclase"/>
</dbReference>
<dbReference type="SUPFAM" id="SSF54160">
    <property type="entry name" value="Chromo domain-like"/>
    <property type="match status" value="1"/>
</dbReference>
<dbReference type="Pfam" id="PF17919">
    <property type="entry name" value="RT_RNaseH_2"/>
    <property type="match status" value="1"/>
</dbReference>
<dbReference type="GO" id="GO:0004519">
    <property type="term" value="F:endonuclease activity"/>
    <property type="evidence" value="ECO:0007669"/>
    <property type="project" value="UniProtKB-KW"/>
</dbReference>
<dbReference type="Pfam" id="PF00078">
    <property type="entry name" value="RVT_1"/>
    <property type="match status" value="1"/>
</dbReference>
<protein>
    <submittedName>
        <fullName evidence="11">Polyprotein</fullName>
    </submittedName>
</protein>
<evidence type="ECO:0000256" key="7">
    <source>
        <dbReference type="ARBA" id="ARBA00022918"/>
    </source>
</evidence>
<dbReference type="GO" id="GO:0003887">
    <property type="term" value="F:DNA-directed DNA polymerase activity"/>
    <property type="evidence" value="ECO:0007669"/>
    <property type="project" value="UniProtKB-KW"/>
</dbReference>
<dbReference type="Gene3D" id="3.10.20.370">
    <property type="match status" value="1"/>
</dbReference>
<dbReference type="InterPro" id="IPR056924">
    <property type="entry name" value="SH3_Tf2-1"/>
</dbReference>
<sequence length="1365" mass="156330">MATKQSTDEKIRILREEVQKELVDRLEDNREALSSVMHQQSLQLEAKIDYKQDSMEKRLDEITAQMKRITEVLSGLEKGKGVETNTNGTGENRQAVGTSENRITPAQSEVPNTSQNAREPTIVVGPGVSPQNTPRHAYTSIGTASMAPPPTPVMGLTNLNPHSDAYYPDNPNATNPTSYTQNPNHIPLPEMSFHFHDQSRPYANTYNPINYPYMAYPNHYYYPQPQTHLLDQPQINIPNNPHRNFNAQNQRYNQFHTTNLPTPKLEFPTFSGNNPRGWLYKCERFFQMAQIPERHKLEVATMHMQGKAETWVQGVVREGMFWEEFAHEVIDRFEPKTTMGLVGEFNKLKQLADVESYRCKFEELRLLMLKENHTYDEQYFMTSYLSGLKEELRLKVLSTRPRNLKEVYESSIYQEMLVELKRKQKMRPHTQQNSTKTIAANKNYIPSGIKTAKEAKECYRCHGPWFPGHKCNLKAVNAVVVDSNDEDAWPESFGEEKEELENPSQVLLPAPENQYDNEEMRISLHAMGENRNLDLIRLRGEVKGTPITALVDSGSTHTFVDPKVIEKAGFQVTKINPMVITVANGEKMQCDTKREGFTWCMQGNEFAFDVRVMQIGAYDMLLGGDWIRKMGPILLDVKSLTLAMIKEGNKIELKGIQNMGALQLIDGAELGEEFKDGAVCMLTQLYPIKTSEIEILMPKPIQNLLTQYSDIFQEPQTLPPKRTHDHIIPLKAGTEPINLRPYRYSKEQKEEIEKIIDEMLAAAIINPSSSPFASPALLVKKKDGSWRLCIDYRKLNSFTIKNKYPIPVVDELLEELKGAEIFSKIDLRAGYHQIRVKEDDIYKTAFRVHHGHFEFKVMPFGLTNAPASFQNLMNDVFKKESRKCVLVFFDDILVYSKSMAEHLIHLENVFVKLREHQLFAKMSKCSFGKREVEYLGHIISKDGVATDASKVEVMLNWPEPKTIRELRGFLGLTGYYRRFIKNYGVISKSLTDLLKKNNFGWNEHAREAFGKLKRAMSSAPVLALPDFTQPFYIETDACDVGVGAVLSQGGRPVVYLSKAFGPKNKGKSTYEKELLAVLMAIDKWRHYLQGKRFIIKTDHQSLKHLLEQKLTHQLQHKALTKFIGLDYIIEFKKGKTNVVADALSRRNPMHNQDKNIFSYHLNTLHTSFVQPMWEREVQRSYAQDELATKLLQEFRGVDAEDGDWKLEKGVLKKKGRLYVGSDAVIKEKILKELHATSIGGHSGMQATYQRIKKIFYWPVKERIGKAAYRLQLPPDSQVHPVFHISQLKKCIGKNLASPTLPIVGPDGEFKVEPVEIVDRKIINRNGTPVTQNLVRWSNLPDASATWEDYLFIKRKFPEFVAKEAP</sequence>
<dbReference type="Proteomes" id="UP001140206">
    <property type="component" value="Chromosome 2"/>
</dbReference>
<dbReference type="InterPro" id="IPR050951">
    <property type="entry name" value="Retrovirus_Pol_polyprotein"/>
</dbReference>
<dbReference type="Pfam" id="PF19259">
    <property type="entry name" value="Ty3_capsid"/>
    <property type="match status" value="1"/>
</dbReference>
<evidence type="ECO:0000256" key="8">
    <source>
        <dbReference type="ARBA" id="ARBA00023268"/>
    </source>
</evidence>
<feature type="domain" description="Reverse transcriptase" evidence="10">
    <location>
        <begin position="760"/>
        <end position="939"/>
    </location>
</feature>
<keyword evidence="4" id="KW-0540">Nuclease</keyword>
<evidence type="ECO:0000256" key="4">
    <source>
        <dbReference type="ARBA" id="ARBA00022722"/>
    </source>
</evidence>
<dbReference type="SUPFAM" id="SSF56672">
    <property type="entry name" value="DNA/RNA polymerases"/>
    <property type="match status" value="1"/>
</dbReference>
<dbReference type="EMBL" id="JAMFTS010000002">
    <property type="protein sequence ID" value="KAJ4792403.1"/>
    <property type="molecule type" value="Genomic_DNA"/>
</dbReference>
<evidence type="ECO:0000313" key="12">
    <source>
        <dbReference type="Proteomes" id="UP001140206"/>
    </source>
</evidence>
<dbReference type="InterPro" id="IPR043502">
    <property type="entry name" value="DNA/RNA_pol_sf"/>
</dbReference>
<dbReference type="GO" id="GO:0006310">
    <property type="term" value="P:DNA recombination"/>
    <property type="evidence" value="ECO:0007669"/>
    <property type="project" value="UniProtKB-KW"/>
</dbReference>
<dbReference type="GO" id="GO:0046872">
    <property type="term" value="F:metal ion binding"/>
    <property type="evidence" value="ECO:0007669"/>
    <property type="project" value="UniProtKB-KW"/>
</dbReference>
<dbReference type="GO" id="GO:0015074">
    <property type="term" value="P:DNA integration"/>
    <property type="evidence" value="ECO:0007669"/>
    <property type="project" value="UniProtKB-KW"/>
</dbReference>
<dbReference type="Pfam" id="PF24626">
    <property type="entry name" value="SH3_Tf2-1"/>
    <property type="match status" value="1"/>
</dbReference>
<evidence type="ECO:0000256" key="2">
    <source>
        <dbReference type="ARBA" id="ARBA00022679"/>
    </source>
</evidence>
<dbReference type="PANTHER" id="PTHR37984">
    <property type="entry name" value="PROTEIN CBG26694"/>
    <property type="match status" value="1"/>
</dbReference>
<keyword evidence="6" id="KW-0378">Hydrolase</keyword>
<gene>
    <name evidence="11" type="ORF">LUZ62_043649</name>
</gene>
<dbReference type="FunFam" id="3.10.10.10:FF:000007">
    <property type="entry name" value="Retrovirus-related Pol polyprotein from transposon 17.6-like Protein"/>
    <property type="match status" value="1"/>
</dbReference>
<evidence type="ECO:0000256" key="6">
    <source>
        <dbReference type="ARBA" id="ARBA00022801"/>
    </source>
</evidence>
<dbReference type="GO" id="GO:0003677">
    <property type="term" value="F:DNA binding"/>
    <property type="evidence" value="ECO:0007669"/>
    <property type="project" value="UniProtKB-KW"/>
</dbReference>
<dbReference type="PANTHER" id="PTHR37984:SF5">
    <property type="entry name" value="PROTEIN NYNRIN-LIKE"/>
    <property type="match status" value="1"/>
</dbReference>
<dbReference type="Gene3D" id="3.10.10.10">
    <property type="entry name" value="HIV Type 1 Reverse Transcriptase, subunit A, domain 1"/>
    <property type="match status" value="1"/>
</dbReference>
<dbReference type="CDD" id="cd09274">
    <property type="entry name" value="RNase_HI_RT_Ty3"/>
    <property type="match status" value="1"/>
</dbReference>
<dbReference type="CDD" id="cd00303">
    <property type="entry name" value="retropepsin_like"/>
    <property type="match status" value="1"/>
</dbReference>
<dbReference type="InterPro" id="IPR016197">
    <property type="entry name" value="Chromo-like_dom_sf"/>
</dbReference>
<comment type="caution">
    <text evidence="11">The sequence shown here is derived from an EMBL/GenBank/DDBJ whole genome shotgun (WGS) entry which is preliminary data.</text>
</comment>
<dbReference type="GO" id="GO:0003964">
    <property type="term" value="F:RNA-directed DNA polymerase activity"/>
    <property type="evidence" value="ECO:0007669"/>
    <property type="project" value="UniProtKB-KW"/>
</dbReference>
<keyword evidence="1" id="KW-0645">Protease</keyword>
<feature type="compositionally biased region" description="Polar residues" evidence="9">
    <location>
        <begin position="83"/>
        <end position="118"/>
    </location>
</feature>
<dbReference type="GO" id="GO:0004190">
    <property type="term" value="F:aspartic-type endopeptidase activity"/>
    <property type="evidence" value="ECO:0007669"/>
    <property type="project" value="UniProtKB-KW"/>
</dbReference>
<reference evidence="11" key="1">
    <citation type="submission" date="2022-08" db="EMBL/GenBank/DDBJ databases">
        <authorList>
            <person name="Marques A."/>
        </authorList>
    </citation>
    <scope>NUCLEOTIDE SEQUENCE</scope>
    <source>
        <strain evidence="11">RhyPub2mFocal</strain>
        <tissue evidence="11">Leaves</tissue>
    </source>
</reference>
<keyword evidence="5" id="KW-0255">Endonuclease</keyword>
<dbReference type="InterPro" id="IPR045358">
    <property type="entry name" value="Ty3_capsid"/>
</dbReference>
<evidence type="ECO:0000256" key="5">
    <source>
        <dbReference type="ARBA" id="ARBA00022759"/>
    </source>
</evidence>
<evidence type="ECO:0000256" key="1">
    <source>
        <dbReference type="ARBA" id="ARBA00022670"/>
    </source>
</evidence>
<dbReference type="Gene3D" id="1.10.340.70">
    <property type="match status" value="1"/>
</dbReference>
<keyword evidence="3" id="KW-0548">Nucleotidyltransferase</keyword>
<feature type="region of interest" description="Disordered" evidence="9">
    <location>
        <begin position="79"/>
        <end position="133"/>
    </location>
</feature>
<dbReference type="InterPro" id="IPR021109">
    <property type="entry name" value="Peptidase_aspartic_dom_sf"/>
</dbReference>
<keyword evidence="8" id="KW-0511">Multifunctional enzyme</keyword>
<keyword evidence="12" id="KW-1185">Reference proteome</keyword>
<keyword evidence="7" id="KW-0695">RNA-directed DNA polymerase</keyword>
<dbReference type="FunFam" id="3.30.70.270:FF:000020">
    <property type="entry name" value="Transposon Tf2-6 polyprotein-like Protein"/>
    <property type="match status" value="1"/>
</dbReference>
<dbReference type="Gene3D" id="3.30.70.270">
    <property type="match status" value="2"/>
</dbReference>
<evidence type="ECO:0000256" key="3">
    <source>
        <dbReference type="ARBA" id="ARBA00022695"/>
    </source>
</evidence>
<keyword evidence="2" id="KW-0808">Transferase</keyword>
<accession>A0AAV8FGL9</accession>